<dbReference type="Pfam" id="PF01033">
    <property type="entry name" value="Somatomedin_B"/>
    <property type="match status" value="1"/>
</dbReference>
<sequence>IILHLDQIGPQWDSNIRDFIQREFMRHNSFPKYSCRNRCGKDERDASTAAFFRRLSRCYCDKLCDEFGDCCYDFNAICRKVVNPQRSPLSSSENCFARPNHPTGAIYHGYAVWSRCPENWKESRVRQKCQHEDQSDLLNNLPVFHEDSHVTYRNIFCAQCNGATNMTYWRLEFQCYTWFNTTASNLSTTMNFLRQECSVITSPEEFQLRHLKLCIPRFRECASVSQAKNDSYCQTDCLRYAFPTCVKDSRFRNPQCALCSGFEPRSLEMECASGSAPVTPPLSVLFDFSSSSMFSVVVDDREHNMRHSFEDVWSCTHDEVYDPYTAKCRKIVSVGADHENHTLNNAVLNLNCTFVYFNKSDYERQPNGSVYIRPHNKIYSNSSYKVQGDRLLLCVNFSRNATVNKKERNVQEIKTTPASLSILTTIGFSISMLSLVILLLTYVVFSELRNLPGKIIINLAISLLLYQSLFFLANKTSNDVQCLVAAILLHFLTLCSFTWMNVMAYDVHRIFTASDGVASNHHADNNKRLVKYCLYAWLAPALVVSMTVLIDRRLNKGYFGYGQGEAACFISRRQAILYAFVLPVALLMLFNIFALGHTIVHIVKTRKRTTQVTNQRHSTSLTLICVKMASVMGVTWILGIAANVHALSFLWYPYVVLNSLQGFFIFLSFAASGKALELYRNKLTILKYIKGQDGMKSKSVSNSTLQSVCASDSKHRPDRSENDTRL</sequence>
<evidence type="ECO:0008006" key="12">
    <source>
        <dbReference type="Google" id="ProtNLM"/>
    </source>
</evidence>
<evidence type="ECO:0000256" key="1">
    <source>
        <dbReference type="ARBA" id="ARBA00004141"/>
    </source>
</evidence>
<name>A0ABN8MY33_9CNID</name>
<organism evidence="10 11">
    <name type="scientific">Porites lobata</name>
    <dbReference type="NCBI Taxonomy" id="104759"/>
    <lineage>
        <taxon>Eukaryota</taxon>
        <taxon>Metazoa</taxon>
        <taxon>Cnidaria</taxon>
        <taxon>Anthozoa</taxon>
        <taxon>Hexacorallia</taxon>
        <taxon>Scleractinia</taxon>
        <taxon>Fungiina</taxon>
        <taxon>Poritidae</taxon>
        <taxon>Porites</taxon>
    </lineage>
</organism>
<keyword evidence="11" id="KW-1185">Reference proteome</keyword>
<dbReference type="Gene3D" id="4.10.410.20">
    <property type="match status" value="1"/>
</dbReference>
<feature type="transmembrane region" description="Helical" evidence="7">
    <location>
        <begin position="621"/>
        <end position="645"/>
    </location>
</feature>
<evidence type="ECO:0000256" key="3">
    <source>
        <dbReference type="ARBA" id="ARBA00022989"/>
    </source>
</evidence>
<feature type="transmembrane region" description="Helical" evidence="7">
    <location>
        <begin position="485"/>
        <end position="508"/>
    </location>
</feature>
<comment type="caution">
    <text evidence="10">The sequence shown here is derived from an EMBL/GenBank/DDBJ whole genome shotgun (WGS) entry which is preliminary data.</text>
</comment>
<feature type="transmembrane region" description="Helical" evidence="7">
    <location>
        <begin position="529"/>
        <end position="550"/>
    </location>
</feature>
<dbReference type="PANTHER" id="PTHR45902:SF4">
    <property type="entry name" value="G-PROTEIN COUPLED RECEPTORS FAMILY 2 PROFILE 2 DOMAIN-CONTAINING PROTEIN"/>
    <property type="match status" value="1"/>
</dbReference>
<proteinExistence type="predicted"/>
<dbReference type="PANTHER" id="PTHR45902">
    <property type="entry name" value="LATROPHILIN RECEPTOR-LIKE PROTEIN A"/>
    <property type="match status" value="1"/>
</dbReference>
<evidence type="ECO:0000256" key="6">
    <source>
        <dbReference type="SAM" id="MobiDB-lite"/>
    </source>
</evidence>
<feature type="domain" description="G-protein coupled receptors family 2 profile 2" evidence="8">
    <location>
        <begin position="420"/>
        <end position="673"/>
    </location>
</feature>
<feature type="domain" description="SMB" evidence="9">
    <location>
        <begin position="31"/>
        <end position="82"/>
    </location>
</feature>
<dbReference type="PROSITE" id="PS50958">
    <property type="entry name" value="SMB_2"/>
    <property type="match status" value="1"/>
</dbReference>
<evidence type="ECO:0000313" key="10">
    <source>
        <dbReference type="EMBL" id="CAH3038600.1"/>
    </source>
</evidence>
<accession>A0ABN8MY33</accession>
<evidence type="ECO:0000313" key="11">
    <source>
        <dbReference type="Proteomes" id="UP001159405"/>
    </source>
</evidence>
<dbReference type="InterPro" id="IPR000832">
    <property type="entry name" value="GPCR_2_secretin-like"/>
</dbReference>
<dbReference type="Proteomes" id="UP001159405">
    <property type="component" value="Unassembled WGS sequence"/>
</dbReference>
<keyword evidence="3 7" id="KW-1133">Transmembrane helix</keyword>
<dbReference type="InterPro" id="IPR001212">
    <property type="entry name" value="Somatomedin_B_dom"/>
</dbReference>
<dbReference type="PROSITE" id="PS50261">
    <property type="entry name" value="G_PROTEIN_RECEP_F2_4"/>
    <property type="match status" value="1"/>
</dbReference>
<dbReference type="EMBL" id="CALNXK010000006">
    <property type="protein sequence ID" value="CAH3038600.1"/>
    <property type="molecule type" value="Genomic_DNA"/>
</dbReference>
<dbReference type="InterPro" id="IPR017981">
    <property type="entry name" value="GPCR_2-like_7TM"/>
</dbReference>
<gene>
    <name evidence="10" type="ORF">PLOB_00039319</name>
</gene>
<comment type="subcellular location">
    <subcellularLocation>
        <location evidence="1">Membrane</location>
        <topology evidence="1">Multi-pass membrane protein</topology>
    </subcellularLocation>
</comment>
<keyword evidence="5" id="KW-1015">Disulfide bond</keyword>
<keyword evidence="4 7" id="KW-0472">Membrane</keyword>
<evidence type="ECO:0000259" key="9">
    <source>
        <dbReference type="PROSITE" id="PS50958"/>
    </source>
</evidence>
<dbReference type="Pfam" id="PF00002">
    <property type="entry name" value="7tm_2"/>
    <property type="match status" value="1"/>
</dbReference>
<feature type="transmembrane region" description="Helical" evidence="7">
    <location>
        <begin position="575"/>
        <end position="600"/>
    </location>
</feature>
<evidence type="ECO:0000259" key="8">
    <source>
        <dbReference type="PROSITE" id="PS50261"/>
    </source>
</evidence>
<reference evidence="10 11" key="1">
    <citation type="submission" date="2022-05" db="EMBL/GenBank/DDBJ databases">
        <authorList>
            <consortium name="Genoscope - CEA"/>
            <person name="William W."/>
        </authorList>
    </citation>
    <scope>NUCLEOTIDE SEQUENCE [LARGE SCALE GENOMIC DNA]</scope>
</reference>
<dbReference type="InterPro" id="IPR022343">
    <property type="entry name" value="GCR1-cAMP_receptor"/>
</dbReference>
<feature type="non-terminal residue" evidence="10">
    <location>
        <position position="1"/>
    </location>
</feature>
<feature type="transmembrane region" description="Helical" evidence="7">
    <location>
        <begin position="651"/>
        <end position="672"/>
    </location>
</feature>
<dbReference type="SUPFAM" id="SSF90188">
    <property type="entry name" value="Somatomedin B domain"/>
    <property type="match status" value="1"/>
</dbReference>
<evidence type="ECO:0000256" key="7">
    <source>
        <dbReference type="SAM" id="Phobius"/>
    </source>
</evidence>
<dbReference type="Gene3D" id="1.20.1070.10">
    <property type="entry name" value="Rhodopsin 7-helix transmembrane proteins"/>
    <property type="match status" value="1"/>
</dbReference>
<keyword evidence="2 7" id="KW-0812">Transmembrane</keyword>
<protein>
    <recommendedName>
        <fullName evidence="12">G-protein coupled receptors family 2 profile 2 domain-containing protein</fullName>
    </recommendedName>
</protein>
<evidence type="ECO:0000256" key="4">
    <source>
        <dbReference type="ARBA" id="ARBA00023136"/>
    </source>
</evidence>
<dbReference type="CDD" id="cd15039">
    <property type="entry name" value="7tmB3_Methuselah-like"/>
    <property type="match status" value="1"/>
</dbReference>
<dbReference type="InterPro" id="IPR036024">
    <property type="entry name" value="Somatomedin_B-like_dom_sf"/>
</dbReference>
<evidence type="ECO:0000256" key="2">
    <source>
        <dbReference type="ARBA" id="ARBA00022692"/>
    </source>
</evidence>
<dbReference type="SUPFAM" id="SSF81321">
    <property type="entry name" value="Family A G protein-coupled receptor-like"/>
    <property type="match status" value="1"/>
</dbReference>
<dbReference type="PROSITE" id="PS00524">
    <property type="entry name" value="SMB_1"/>
    <property type="match status" value="1"/>
</dbReference>
<feature type="compositionally biased region" description="Basic and acidic residues" evidence="6">
    <location>
        <begin position="712"/>
        <end position="726"/>
    </location>
</feature>
<feature type="region of interest" description="Disordered" evidence="6">
    <location>
        <begin position="706"/>
        <end position="726"/>
    </location>
</feature>
<feature type="transmembrane region" description="Helical" evidence="7">
    <location>
        <begin position="455"/>
        <end position="473"/>
    </location>
</feature>
<feature type="transmembrane region" description="Helical" evidence="7">
    <location>
        <begin position="420"/>
        <end position="443"/>
    </location>
</feature>
<dbReference type="PRINTS" id="PR02001">
    <property type="entry name" value="GCR1CAMPR"/>
</dbReference>
<evidence type="ECO:0000256" key="5">
    <source>
        <dbReference type="ARBA" id="ARBA00023157"/>
    </source>
</evidence>
<dbReference type="InterPro" id="IPR053231">
    <property type="entry name" value="GPCR_LN-TM7"/>
</dbReference>